<accession>A0ABR8LEX6</accession>
<sequence>MKATSSLLATGVLVASALAVSAPPAAATAPTPSATPYTDPSNPPGHVTTGGAVPSVTIMDPPVCGEVTLSFNNGTNSLYVFDYKVDRERPKFPPAAAGTIQKGPLKGQAFGPRYNLVRLDGKAGQHGKSITLRFPKNSGTHTVAYRLAEGAEQNNYFGWKTVSVPTYCKPPAPASVTPAAPSVKQPHCSDKRAIIAVPNVPGVRYFWRDRRNIGHLLKPGDNVVTSGRYAISAVAQEGYKMKRGVRTSWQLTLDKAPTTYICS</sequence>
<feature type="compositionally biased region" description="Low complexity" evidence="1">
    <location>
        <begin position="25"/>
        <end position="36"/>
    </location>
</feature>
<dbReference type="EMBL" id="JACXRZ010000026">
    <property type="protein sequence ID" value="MBD3147098.1"/>
    <property type="molecule type" value="Genomic_DNA"/>
</dbReference>
<feature type="region of interest" description="Disordered" evidence="1">
    <location>
        <begin position="25"/>
        <end position="53"/>
    </location>
</feature>
<evidence type="ECO:0000313" key="4">
    <source>
        <dbReference type="Proteomes" id="UP000653231"/>
    </source>
</evidence>
<proteinExistence type="predicted"/>
<evidence type="ECO:0000256" key="2">
    <source>
        <dbReference type="SAM" id="SignalP"/>
    </source>
</evidence>
<comment type="caution">
    <text evidence="3">The sequence shown here is derived from an EMBL/GenBank/DDBJ whole genome shotgun (WGS) entry which is preliminary data.</text>
</comment>
<name>A0ABR8LEX6_9ACTN</name>
<evidence type="ECO:0008006" key="5">
    <source>
        <dbReference type="Google" id="ProtNLM"/>
    </source>
</evidence>
<dbReference type="RefSeq" id="WP_191054336.1">
    <property type="nucleotide sequence ID" value="NZ_JACXRZ010000026.1"/>
</dbReference>
<feature type="chain" id="PRO_5046664808" description="Ig-like domain-containing protein" evidence="2">
    <location>
        <begin position="28"/>
        <end position="263"/>
    </location>
</feature>
<evidence type="ECO:0000313" key="3">
    <source>
        <dbReference type="EMBL" id="MBD3147098.1"/>
    </source>
</evidence>
<gene>
    <name evidence="3" type="ORF">IEQ31_28475</name>
</gene>
<feature type="signal peptide" evidence="2">
    <location>
        <begin position="1"/>
        <end position="27"/>
    </location>
</feature>
<keyword evidence="4" id="KW-1185">Reference proteome</keyword>
<dbReference type="Proteomes" id="UP000653231">
    <property type="component" value="Unassembled WGS sequence"/>
</dbReference>
<organism evidence="3 4">
    <name type="scientific">Microbispora bryophytorum subsp. camponoti</name>
    <dbReference type="NCBI Taxonomy" id="1677852"/>
    <lineage>
        <taxon>Bacteria</taxon>
        <taxon>Bacillati</taxon>
        <taxon>Actinomycetota</taxon>
        <taxon>Actinomycetes</taxon>
        <taxon>Streptosporangiales</taxon>
        <taxon>Streptosporangiaceae</taxon>
        <taxon>Microbispora</taxon>
    </lineage>
</organism>
<protein>
    <recommendedName>
        <fullName evidence="5">Ig-like domain-containing protein</fullName>
    </recommendedName>
</protein>
<keyword evidence="2" id="KW-0732">Signal</keyword>
<evidence type="ECO:0000256" key="1">
    <source>
        <dbReference type="SAM" id="MobiDB-lite"/>
    </source>
</evidence>
<reference evidence="3 4" key="1">
    <citation type="submission" date="2020-09" db="EMBL/GenBank/DDBJ databases">
        <title>Actinomycete isolated from the Camponotus japonicus Mayr.</title>
        <authorList>
            <person name="Gong X."/>
        </authorList>
    </citation>
    <scope>NUCLEOTIDE SEQUENCE [LARGE SCALE GENOMIC DNA]</scope>
    <source>
        <strain evidence="3 4">2C-HV3</strain>
    </source>
</reference>